<proteinExistence type="predicted"/>
<keyword evidence="3" id="KW-1185">Reference proteome</keyword>
<protein>
    <recommendedName>
        <fullName evidence="1">ChrR-like cupin domain-containing protein</fullName>
    </recommendedName>
</protein>
<name>A0A1Q9AXR4_9HYPH</name>
<dbReference type="AlphaFoldDB" id="A0A1Q9AXR4"/>
<reference evidence="2 3" key="1">
    <citation type="submission" date="2016-09" db="EMBL/GenBank/DDBJ databases">
        <title>Rhizobium sp. nov., a novel species isolated from the rice rhizosphere.</title>
        <authorList>
            <person name="Zhao J."/>
            <person name="Zhang X."/>
        </authorList>
    </citation>
    <scope>NUCLEOTIDE SEQUENCE [LARGE SCALE GENOMIC DNA]</scope>
    <source>
        <strain evidence="2 3">1.7048</strain>
    </source>
</reference>
<dbReference type="EMBL" id="MKIP01000037">
    <property type="protein sequence ID" value="OLP60238.1"/>
    <property type="molecule type" value="Genomic_DNA"/>
</dbReference>
<sequence length="108" mass="11855">MIHQQNLARQWKQTPYPGVAVAILAAYEEGGTQALLHFEAGARLPAHRHPGWESIYILEGSLEINGLIVLQGDHVLLPAGEVHEVVARETCIYMALSQRSGVDIMDDA</sequence>
<dbReference type="SUPFAM" id="SSF51182">
    <property type="entry name" value="RmlC-like cupins"/>
    <property type="match status" value="1"/>
</dbReference>
<comment type="caution">
    <text evidence="2">The sequence shown here is derived from an EMBL/GenBank/DDBJ whole genome shotgun (WGS) entry which is preliminary data.</text>
</comment>
<dbReference type="InterPro" id="IPR014710">
    <property type="entry name" value="RmlC-like_jellyroll"/>
</dbReference>
<evidence type="ECO:0000313" key="3">
    <source>
        <dbReference type="Proteomes" id="UP000186364"/>
    </source>
</evidence>
<dbReference type="OrthoDB" id="9801227at2"/>
<feature type="domain" description="ChrR-like cupin" evidence="1">
    <location>
        <begin position="8"/>
        <end position="95"/>
    </location>
</feature>
<dbReference type="Proteomes" id="UP000186364">
    <property type="component" value="Unassembled WGS sequence"/>
</dbReference>
<dbReference type="Pfam" id="PF12973">
    <property type="entry name" value="Cupin_7"/>
    <property type="match status" value="1"/>
</dbReference>
<gene>
    <name evidence="2" type="ORF">BJF93_14835</name>
</gene>
<evidence type="ECO:0000313" key="2">
    <source>
        <dbReference type="EMBL" id="OLP60238.1"/>
    </source>
</evidence>
<accession>A0A1Q9AXR4</accession>
<evidence type="ECO:0000259" key="1">
    <source>
        <dbReference type="Pfam" id="PF12973"/>
    </source>
</evidence>
<dbReference type="InterPro" id="IPR025979">
    <property type="entry name" value="ChrR-like_cupin_dom"/>
</dbReference>
<dbReference type="InterPro" id="IPR011051">
    <property type="entry name" value="RmlC_Cupin_sf"/>
</dbReference>
<dbReference type="Gene3D" id="2.60.120.10">
    <property type="entry name" value="Jelly Rolls"/>
    <property type="match status" value="1"/>
</dbReference>
<organism evidence="2 3">
    <name type="scientific">Xaviernesmea oryzae</name>
    <dbReference type="NCBI Taxonomy" id="464029"/>
    <lineage>
        <taxon>Bacteria</taxon>
        <taxon>Pseudomonadati</taxon>
        <taxon>Pseudomonadota</taxon>
        <taxon>Alphaproteobacteria</taxon>
        <taxon>Hyphomicrobiales</taxon>
        <taxon>Rhizobiaceae</taxon>
        <taxon>Rhizobium/Agrobacterium group</taxon>
        <taxon>Xaviernesmea</taxon>
    </lineage>
</organism>